<keyword evidence="1" id="KW-0812">Transmembrane</keyword>
<proteinExistence type="predicted"/>
<evidence type="ECO:0000313" key="4">
    <source>
        <dbReference type="Proteomes" id="UP000001056"/>
    </source>
</evidence>
<dbReference type="EMBL" id="CH408032">
    <property type="protein sequence ID" value="EAQ87746.1"/>
    <property type="molecule type" value="Genomic_DNA"/>
</dbReference>
<dbReference type="Gene3D" id="2.100.10.30">
    <property type="entry name" value="Jacalin-like lectin domain"/>
    <property type="match status" value="1"/>
</dbReference>
<dbReference type="Pfam" id="PF01419">
    <property type="entry name" value="Jacalin"/>
    <property type="match status" value="1"/>
</dbReference>
<dbReference type="InterPro" id="IPR001229">
    <property type="entry name" value="Jacalin-like_lectin_dom"/>
</dbReference>
<dbReference type="Proteomes" id="UP000001056">
    <property type="component" value="Unassembled WGS sequence"/>
</dbReference>
<dbReference type="InParanoid" id="Q2H1I1"/>
<dbReference type="GeneID" id="4392116"/>
<dbReference type="InterPro" id="IPR036404">
    <property type="entry name" value="Jacalin-like_lectin_dom_sf"/>
</dbReference>
<organism evidence="3 4">
    <name type="scientific">Chaetomium globosum (strain ATCC 6205 / CBS 148.51 / DSM 1962 / NBRC 6347 / NRRL 1970)</name>
    <name type="common">Soil fungus</name>
    <dbReference type="NCBI Taxonomy" id="306901"/>
    <lineage>
        <taxon>Eukaryota</taxon>
        <taxon>Fungi</taxon>
        <taxon>Dikarya</taxon>
        <taxon>Ascomycota</taxon>
        <taxon>Pezizomycotina</taxon>
        <taxon>Sordariomycetes</taxon>
        <taxon>Sordariomycetidae</taxon>
        <taxon>Sordariales</taxon>
        <taxon>Chaetomiaceae</taxon>
        <taxon>Chaetomium</taxon>
    </lineage>
</organism>
<evidence type="ECO:0000259" key="2">
    <source>
        <dbReference type="PROSITE" id="PS51752"/>
    </source>
</evidence>
<accession>Q2H1I1</accession>
<reference evidence="4" key="1">
    <citation type="journal article" date="2015" name="Genome Announc.">
        <title>Draft genome sequence of the cellulolytic fungus Chaetomium globosum.</title>
        <authorList>
            <person name="Cuomo C.A."/>
            <person name="Untereiner W.A."/>
            <person name="Ma L.-J."/>
            <person name="Grabherr M."/>
            <person name="Birren B.W."/>
        </authorList>
    </citation>
    <scope>NUCLEOTIDE SEQUENCE [LARGE SCALE GENOMIC DNA]</scope>
    <source>
        <strain evidence="4">ATCC 6205 / CBS 148.51 / DSM 1962 / NBRC 6347 / NRRL 1970</strain>
    </source>
</reference>
<dbReference type="OrthoDB" id="3758675at2759"/>
<protein>
    <recommendedName>
        <fullName evidence="2">Jacalin-type lectin domain-containing protein</fullName>
    </recommendedName>
</protein>
<dbReference type="SUPFAM" id="SSF51101">
    <property type="entry name" value="Mannose-binding lectins"/>
    <property type="match status" value="1"/>
</dbReference>
<sequence>MRRGRTFTQALVMLCSVLTPTFLITATTMLGPKFVWPFVSAATRAVLIVQTTLAVLTSLYFAFTMAPALYHRSRRLLCRLGSRIRSSLVSLMLARRVQSWPCLVTLFRFYASVVGYSSAESWDPQLCVSPTSVGSTEGGAPFTILGRPGSSVRTMRLYRNSGRVRYIRGLVVVFSDGTEMQAGVRKDEFSEFTLSDDELITGMTLWAYYPSSKTFFSFWRKATDASAVRVGRISITTSQRSWGYGMDGTARLSSKEVNVGSGLLVGFKGRAGNDNMDQIGPIFLKPLSTSVVENIVFEQTPDPDGLRLTTLREGSAVWNGTDYTWNFSGIDIRDASTTFSAGFNSAFSVSPTFTASLPRVLDTGFGATWGQGTTQNYDQHSGSATQLSWSTTIAMSADNPAVSCLAMVWEGRVNLRWSGVQTVMADGVTASFPTSGMLSHVTYGKD</sequence>
<name>Q2H1I1_CHAGB</name>
<feature type="transmembrane region" description="Helical" evidence="1">
    <location>
        <begin position="47"/>
        <end position="70"/>
    </location>
</feature>
<feature type="domain" description="Jacalin-type lectin" evidence="2">
    <location>
        <begin position="127"/>
        <end position="285"/>
    </location>
</feature>
<evidence type="ECO:0000256" key="1">
    <source>
        <dbReference type="SAM" id="Phobius"/>
    </source>
</evidence>
<dbReference type="OMA" id="MSYLAPM"/>
<keyword evidence="1" id="KW-0472">Membrane</keyword>
<keyword evidence="4" id="KW-1185">Reference proteome</keyword>
<dbReference type="RefSeq" id="XP_001223579.1">
    <property type="nucleotide sequence ID" value="XM_001223578.1"/>
</dbReference>
<dbReference type="eggNOG" id="ENOG502RHZ5">
    <property type="taxonomic scope" value="Eukaryota"/>
</dbReference>
<dbReference type="VEuPathDB" id="FungiDB:CHGG_04365"/>
<gene>
    <name evidence="3" type="ORF">CHGG_04365</name>
</gene>
<dbReference type="PROSITE" id="PS51752">
    <property type="entry name" value="JACALIN_LECTIN"/>
    <property type="match status" value="1"/>
</dbReference>
<evidence type="ECO:0000313" key="3">
    <source>
        <dbReference type="EMBL" id="EAQ87746.1"/>
    </source>
</evidence>
<dbReference type="AlphaFoldDB" id="Q2H1I1"/>
<keyword evidence="1" id="KW-1133">Transmembrane helix</keyword>
<dbReference type="HOGENOM" id="CLU_049750_0_0_1"/>